<gene>
    <name evidence="1" type="ORF">C0V70_00760</name>
</gene>
<sequence>MKLVALSLSLFCLTSIFTGPALGQDLLKERIRKLSNNKTSIYVEKGIFHNGGVKLQSTLKSLRQSYNPKQGFERIVIDFSTNQVPKIYGHISSDDKKMYLDIFETSLAKDFKTVANTRFINKINFFPIESNHLSIDMQLKGKVIADIFYLENPGRLVIDLKN</sequence>
<reference evidence="1 2" key="1">
    <citation type="submission" date="2018-01" db="EMBL/GenBank/DDBJ databases">
        <title>Complete genome sequence of Bacteriovorax stolpii DSM12778.</title>
        <authorList>
            <person name="Tang B."/>
            <person name="Chang J."/>
        </authorList>
    </citation>
    <scope>NUCLEOTIDE SEQUENCE [LARGE SCALE GENOMIC DNA]</scope>
    <source>
        <strain evidence="1 2">DSM 12778</strain>
    </source>
</reference>
<proteinExistence type="predicted"/>
<evidence type="ECO:0000313" key="2">
    <source>
        <dbReference type="Proteomes" id="UP000235584"/>
    </source>
</evidence>
<evidence type="ECO:0000313" key="1">
    <source>
        <dbReference type="EMBL" id="AUN96660.1"/>
    </source>
</evidence>
<keyword evidence="2" id="KW-1185">Reference proteome</keyword>
<organism evidence="1 2">
    <name type="scientific">Bacteriovorax stolpii</name>
    <name type="common">Bdellovibrio stolpii</name>
    <dbReference type="NCBI Taxonomy" id="960"/>
    <lineage>
        <taxon>Bacteria</taxon>
        <taxon>Pseudomonadati</taxon>
        <taxon>Bdellovibrionota</taxon>
        <taxon>Bacteriovoracia</taxon>
        <taxon>Bacteriovoracales</taxon>
        <taxon>Bacteriovoracaceae</taxon>
        <taxon>Bacteriovorax</taxon>
    </lineage>
</organism>
<dbReference type="KEGG" id="bsto:C0V70_00760"/>
<dbReference type="AlphaFoldDB" id="A0A2K9NMC0"/>
<dbReference type="Proteomes" id="UP000235584">
    <property type="component" value="Chromosome"/>
</dbReference>
<protein>
    <submittedName>
        <fullName evidence="1">Uncharacterized protein</fullName>
    </submittedName>
</protein>
<dbReference type="EMBL" id="CP025704">
    <property type="protein sequence ID" value="AUN96660.1"/>
    <property type="molecule type" value="Genomic_DNA"/>
</dbReference>
<dbReference type="OrthoDB" id="5293098at2"/>
<dbReference type="RefSeq" id="WP_102241955.1">
    <property type="nucleotide sequence ID" value="NZ_CP025704.1"/>
</dbReference>
<name>A0A2K9NMC0_BACTC</name>
<dbReference type="Gene3D" id="2.60.40.3500">
    <property type="match status" value="1"/>
</dbReference>
<accession>A0A2K9NMC0</accession>